<accession>A0A917QFS1</accession>
<evidence type="ECO:0000313" key="2">
    <source>
        <dbReference type="Proteomes" id="UP000600449"/>
    </source>
</evidence>
<protein>
    <recommendedName>
        <fullName evidence="3">SapC protein</fullName>
    </recommendedName>
</protein>
<sequence>MPLVAVSRETHADKVWTRFDNYGFAARRQVVPVVLAEVAKVSSTMPIALLKDGDAFVAVGLLSLVPDTNMFVSADGAWLGGYVPAFLRGHPFALARGSDGREGILCVDDSHLRPAGEAGERFFEADGTLTKAVSDVLKFLGDLEQSRAQTRAAVASLAAADVLKPWPLEAAGDPPRRFEGLYRVDEAAMTALPDEAFLGLRRSGALPFAYAHLLSMQQVSVFERLVALRDQLARMQAAKKPEPAFSLGSDQELFF</sequence>
<proteinExistence type="predicted"/>
<evidence type="ECO:0000313" key="1">
    <source>
        <dbReference type="EMBL" id="GGK46911.1"/>
    </source>
</evidence>
<dbReference type="EMBL" id="BMMF01000012">
    <property type="protein sequence ID" value="GGK46911.1"/>
    <property type="molecule type" value="Genomic_DNA"/>
</dbReference>
<dbReference type="InterPro" id="IPR010836">
    <property type="entry name" value="SapC"/>
</dbReference>
<dbReference type="Pfam" id="PF07277">
    <property type="entry name" value="SapC"/>
    <property type="match status" value="1"/>
</dbReference>
<organism evidence="1 2">
    <name type="scientific">Salinarimonas ramus</name>
    <dbReference type="NCBI Taxonomy" id="690164"/>
    <lineage>
        <taxon>Bacteria</taxon>
        <taxon>Pseudomonadati</taxon>
        <taxon>Pseudomonadota</taxon>
        <taxon>Alphaproteobacteria</taxon>
        <taxon>Hyphomicrobiales</taxon>
        <taxon>Salinarimonadaceae</taxon>
        <taxon>Salinarimonas</taxon>
    </lineage>
</organism>
<gene>
    <name evidence="1" type="ORF">GCM10011322_37500</name>
</gene>
<dbReference type="Proteomes" id="UP000600449">
    <property type="component" value="Unassembled WGS sequence"/>
</dbReference>
<dbReference type="AlphaFoldDB" id="A0A917QFS1"/>
<evidence type="ECO:0008006" key="3">
    <source>
        <dbReference type="Google" id="ProtNLM"/>
    </source>
</evidence>
<keyword evidence="2" id="KW-1185">Reference proteome</keyword>
<dbReference type="RefSeq" id="WP_188914790.1">
    <property type="nucleotide sequence ID" value="NZ_BMMF01000012.1"/>
</dbReference>
<name>A0A917QFS1_9HYPH</name>
<reference evidence="1 2" key="1">
    <citation type="journal article" date="2014" name="Int. J. Syst. Evol. Microbiol.">
        <title>Complete genome sequence of Corynebacterium casei LMG S-19264T (=DSM 44701T), isolated from a smear-ripened cheese.</title>
        <authorList>
            <consortium name="US DOE Joint Genome Institute (JGI-PGF)"/>
            <person name="Walter F."/>
            <person name="Albersmeier A."/>
            <person name="Kalinowski J."/>
            <person name="Ruckert C."/>
        </authorList>
    </citation>
    <scope>NUCLEOTIDE SEQUENCE [LARGE SCALE GENOMIC DNA]</scope>
    <source>
        <strain evidence="1 2">CGMCC 1.9161</strain>
    </source>
</reference>
<comment type="caution">
    <text evidence="1">The sequence shown here is derived from an EMBL/GenBank/DDBJ whole genome shotgun (WGS) entry which is preliminary data.</text>
</comment>